<dbReference type="Gene3D" id="3.40.30.10">
    <property type="entry name" value="Glutaredoxin"/>
    <property type="match status" value="1"/>
</dbReference>
<sequence>MTRVDVIANERLLDDRHHWHELQEYWTERPVALVFLQQFGSATAQKQAKSLTARQAEIDAVGAVVLIGLGTPIQGFAFRKNTGAQFPILTTADQTLYRTMGLWRSRIGTLGPANLPHLLRLAREGTYPIQSTGDIAQLGGAFVIPAGGGSVSWDFRAHRARDIAPVGEIIDSLTHAANLLPKM</sequence>
<dbReference type="Proteomes" id="UP000295685">
    <property type="component" value="Unassembled WGS sequence"/>
</dbReference>
<dbReference type="Proteomes" id="UP000294844">
    <property type="component" value="Unassembled WGS sequence"/>
</dbReference>
<accession>A0A4R8SDM3</accession>
<proteinExistence type="predicted"/>
<dbReference type="InterPro" id="IPR036249">
    <property type="entry name" value="Thioredoxin-like_sf"/>
</dbReference>
<reference evidence="3 4" key="1">
    <citation type="journal article" date="2019" name="Sci. Rep.">
        <title>Extended insight into the Mycobacterium chelonae-abscessus complex through whole genome sequencing of Mycobacterium salmoniphilum outbreak and Mycobacterium salmoniphilum-like strains.</title>
        <authorList>
            <person name="Behra P.R.K."/>
            <person name="Das S."/>
            <person name="Pettersson B.M.F."/>
            <person name="Shirreff L."/>
            <person name="DuCote T."/>
            <person name="Jacobsson K.G."/>
            <person name="Ennis D.G."/>
            <person name="Kirsebom L.A."/>
        </authorList>
    </citation>
    <scope>NUCLEOTIDE SEQUENCE [LARGE SCALE GENOMIC DNA]</scope>
    <source>
        <strain evidence="2 3">CCUG 60883</strain>
        <strain evidence="1 4">CCUG 60885</strain>
    </source>
</reference>
<name>A0A4R8SDM3_9MYCO</name>
<evidence type="ECO:0000313" key="2">
    <source>
        <dbReference type="EMBL" id="TEA09299.1"/>
    </source>
</evidence>
<dbReference type="EMBL" id="PECK01000006">
    <property type="protein sequence ID" value="TDZ93516.1"/>
    <property type="molecule type" value="Genomic_DNA"/>
</dbReference>
<comment type="caution">
    <text evidence="1">The sequence shown here is derived from an EMBL/GenBank/DDBJ whole genome shotgun (WGS) entry which is preliminary data.</text>
</comment>
<dbReference type="EMBL" id="PECM01000001">
    <property type="protein sequence ID" value="TEA09299.1"/>
    <property type="molecule type" value="Genomic_DNA"/>
</dbReference>
<dbReference type="Pfam" id="PF13911">
    <property type="entry name" value="AhpC-TSA_2"/>
    <property type="match status" value="1"/>
</dbReference>
<dbReference type="InterPro" id="IPR032801">
    <property type="entry name" value="PXL2A/B/C"/>
</dbReference>
<evidence type="ECO:0000313" key="3">
    <source>
        <dbReference type="Proteomes" id="UP000294844"/>
    </source>
</evidence>
<dbReference type="PANTHER" id="PTHR28630">
    <property type="match status" value="1"/>
</dbReference>
<gene>
    <name evidence="2" type="ORF">CCUG60883_00060</name>
    <name evidence="1" type="ORF">CCUG60885_03119</name>
</gene>
<evidence type="ECO:0000313" key="1">
    <source>
        <dbReference type="EMBL" id="TDZ93516.1"/>
    </source>
</evidence>
<evidence type="ECO:0008006" key="5">
    <source>
        <dbReference type="Google" id="ProtNLM"/>
    </source>
</evidence>
<organism evidence="1 4">
    <name type="scientific">Mycobacteroides salmoniphilum</name>
    <dbReference type="NCBI Taxonomy" id="404941"/>
    <lineage>
        <taxon>Bacteria</taxon>
        <taxon>Bacillati</taxon>
        <taxon>Actinomycetota</taxon>
        <taxon>Actinomycetes</taxon>
        <taxon>Mycobacteriales</taxon>
        <taxon>Mycobacteriaceae</taxon>
        <taxon>Mycobacteroides</taxon>
    </lineage>
</organism>
<protein>
    <recommendedName>
        <fullName evidence="5">AhpC/TSA antioxidant enzyme</fullName>
    </recommendedName>
</protein>
<dbReference type="AlphaFoldDB" id="A0A4R8SDM3"/>
<dbReference type="PANTHER" id="PTHR28630:SF3">
    <property type="entry name" value="PEROXIREDOXIN-LIKE 2C"/>
    <property type="match status" value="1"/>
</dbReference>
<keyword evidence="3" id="KW-1185">Reference proteome</keyword>
<evidence type="ECO:0000313" key="4">
    <source>
        <dbReference type="Proteomes" id="UP000295685"/>
    </source>
</evidence>
<dbReference type="SUPFAM" id="SSF52833">
    <property type="entry name" value="Thioredoxin-like"/>
    <property type="match status" value="1"/>
</dbReference>
<dbReference type="OrthoDB" id="9809746at2"/>
<dbReference type="RefSeq" id="WP_134147438.1">
    <property type="nucleotide sequence ID" value="NZ_PECK01000006.1"/>
</dbReference>